<sequence length="209" mass="22912">GNLNLPCSSADTAYIMYTSGSTGRPKGVMVSHRSITSLIFNERYADVGKEDCIAFINNPAFDASTSDIWGSLLYGARLVVIDNNILLDPHKLAEALDRYKITILEPTSAIFHQYAFIIGPALSKLKYLVSGGEQGLVEAYTEVLRYGTSVRVLNTYGPTETTVIATMYEADNKIGQLDRVPIGRPISNARLYVLDEYRKPVPVGVTGEL</sequence>
<organism evidence="2 3">
    <name type="scientific">Lunasporangiospora selenospora</name>
    <dbReference type="NCBI Taxonomy" id="979761"/>
    <lineage>
        <taxon>Eukaryota</taxon>
        <taxon>Fungi</taxon>
        <taxon>Fungi incertae sedis</taxon>
        <taxon>Mucoromycota</taxon>
        <taxon>Mortierellomycotina</taxon>
        <taxon>Mortierellomycetes</taxon>
        <taxon>Mortierellales</taxon>
        <taxon>Mortierellaceae</taxon>
        <taxon>Lunasporangiospora</taxon>
    </lineage>
</organism>
<comment type="caution">
    <text evidence="2">The sequence shown here is derived from an EMBL/GenBank/DDBJ whole genome shotgun (WGS) entry which is preliminary data.</text>
</comment>
<accession>A0A9P6F546</accession>
<dbReference type="PRINTS" id="PR00154">
    <property type="entry name" value="AMPBINDING"/>
</dbReference>
<dbReference type="GO" id="GO:0044550">
    <property type="term" value="P:secondary metabolite biosynthetic process"/>
    <property type="evidence" value="ECO:0007669"/>
    <property type="project" value="TreeGrafter"/>
</dbReference>
<dbReference type="PANTHER" id="PTHR45527">
    <property type="entry name" value="NONRIBOSOMAL PEPTIDE SYNTHETASE"/>
    <property type="match status" value="1"/>
</dbReference>
<dbReference type="GO" id="GO:0031177">
    <property type="term" value="F:phosphopantetheine binding"/>
    <property type="evidence" value="ECO:0007669"/>
    <property type="project" value="TreeGrafter"/>
</dbReference>
<evidence type="ECO:0000259" key="1">
    <source>
        <dbReference type="Pfam" id="PF00501"/>
    </source>
</evidence>
<evidence type="ECO:0000313" key="3">
    <source>
        <dbReference type="Proteomes" id="UP000780801"/>
    </source>
</evidence>
<name>A0A9P6F546_9FUNG</name>
<dbReference type="Gene3D" id="2.30.38.10">
    <property type="entry name" value="Luciferase, Domain 3"/>
    <property type="match status" value="1"/>
</dbReference>
<feature type="domain" description="AMP-dependent synthetase/ligase" evidence="1">
    <location>
        <begin position="6"/>
        <end position="209"/>
    </location>
</feature>
<dbReference type="InterPro" id="IPR020845">
    <property type="entry name" value="AMP-binding_CS"/>
</dbReference>
<dbReference type="PROSITE" id="PS00455">
    <property type="entry name" value="AMP_BINDING"/>
    <property type="match status" value="1"/>
</dbReference>
<protein>
    <recommendedName>
        <fullName evidence="1">AMP-dependent synthetase/ligase domain-containing protein</fullName>
    </recommendedName>
</protein>
<feature type="non-terminal residue" evidence="2">
    <location>
        <position position="1"/>
    </location>
</feature>
<dbReference type="GO" id="GO:0005829">
    <property type="term" value="C:cytosol"/>
    <property type="evidence" value="ECO:0007669"/>
    <property type="project" value="TreeGrafter"/>
</dbReference>
<keyword evidence="3" id="KW-1185">Reference proteome</keyword>
<dbReference type="Proteomes" id="UP000780801">
    <property type="component" value="Unassembled WGS sequence"/>
</dbReference>
<dbReference type="InterPro" id="IPR000873">
    <property type="entry name" value="AMP-dep_synth/lig_dom"/>
</dbReference>
<dbReference type="EMBL" id="JAABOA010007416">
    <property type="protein sequence ID" value="KAF9542539.1"/>
    <property type="molecule type" value="Genomic_DNA"/>
</dbReference>
<dbReference type="PANTHER" id="PTHR45527:SF1">
    <property type="entry name" value="FATTY ACID SYNTHASE"/>
    <property type="match status" value="1"/>
</dbReference>
<evidence type="ECO:0000313" key="2">
    <source>
        <dbReference type="EMBL" id="KAF9542539.1"/>
    </source>
</evidence>
<feature type="non-terminal residue" evidence="2">
    <location>
        <position position="209"/>
    </location>
</feature>
<dbReference type="AlphaFoldDB" id="A0A9P6F546"/>
<reference evidence="2" key="1">
    <citation type="journal article" date="2020" name="Fungal Divers.">
        <title>Resolving the Mortierellaceae phylogeny through synthesis of multi-gene phylogenetics and phylogenomics.</title>
        <authorList>
            <person name="Vandepol N."/>
            <person name="Liber J."/>
            <person name="Desiro A."/>
            <person name="Na H."/>
            <person name="Kennedy M."/>
            <person name="Barry K."/>
            <person name="Grigoriev I.V."/>
            <person name="Miller A.N."/>
            <person name="O'Donnell K."/>
            <person name="Stajich J.E."/>
            <person name="Bonito G."/>
        </authorList>
    </citation>
    <scope>NUCLEOTIDE SEQUENCE</scope>
    <source>
        <strain evidence="2">KOD1015</strain>
    </source>
</reference>
<proteinExistence type="predicted"/>
<dbReference type="Gene3D" id="3.40.50.980">
    <property type="match status" value="2"/>
</dbReference>
<dbReference type="InterPro" id="IPR020459">
    <property type="entry name" value="AMP-binding"/>
</dbReference>
<dbReference type="Pfam" id="PF00501">
    <property type="entry name" value="AMP-binding"/>
    <property type="match status" value="1"/>
</dbReference>
<gene>
    <name evidence="2" type="ORF">BGW38_009785</name>
</gene>
<dbReference type="SUPFAM" id="SSF56801">
    <property type="entry name" value="Acetyl-CoA synthetase-like"/>
    <property type="match status" value="1"/>
</dbReference>
<dbReference type="OrthoDB" id="329835at2759"/>
<dbReference type="GO" id="GO:0043041">
    <property type="term" value="P:amino acid activation for nonribosomal peptide biosynthetic process"/>
    <property type="evidence" value="ECO:0007669"/>
    <property type="project" value="TreeGrafter"/>
</dbReference>